<protein>
    <submittedName>
        <fullName evidence="2">Uncharacterized protein</fullName>
    </submittedName>
</protein>
<dbReference type="EMBL" id="KZ772756">
    <property type="protein sequence ID" value="PTQ33947.1"/>
    <property type="molecule type" value="Genomic_DNA"/>
</dbReference>
<evidence type="ECO:0000313" key="2">
    <source>
        <dbReference type="EMBL" id="PTQ33947.1"/>
    </source>
</evidence>
<reference evidence="3" key="1">
    <citation type="journal article" date="2017" name="Cell">
        <title>Insights into land plant evolution garnered from the Marchantia polymorpha genome.</title>
        <authorList>
            <person name="Bowman J.L."/>
            <person name="Kohchi T."/>
            <person name="Yamato K.T."/>
            <person name="Jenkins J."/>
            <person name="Shu S."/>
            <person name="Ishizaki K."/>
            <person name="Yamaoka S."/>
            <person name="Nishihama R."/>
            <person name="Nakamura Y."/>
            <person name="Berger F."/>
            <person name="Adam C."/>
            <person name="Aki S.S."/>
            <person name="Althoff F."/>
            <person name="Araki T."/>
            <person name="Arteaga-Vazquez M.A."/>
            <person name="Balasubrmanian S."/>
            <person name="Barry K."/>
            <person name="Bauer D."/>
            <person name="Boehm C.R."/>
            <person name="Briginshaw L."/>
            <person name="Caballero-Perez J."/>
            <person name="Catarino B."/>
            <person name="Chen F."/>
            <person name="Chiyoda S."/>
            <person name="Chovatia M."/>
            <person name="Davies K.M."/>
            <person name="Delmans M."/>
            <person name="Demura T."/>
            <person name="Dierschke T."/>
            <person name="Dolan L."/>
            <person name="Dorantes-Acosta A.E."/>
            <person name="Eklund D.M."/>
            <person name="Florent S.N."/>
            <person name="Flores-Sandoval E."/>
            <person name="Fujiyama A."/>
            <person name="Fukuzawa H."/>
            <person name="Galik B."/>
            <person name="Grimanelli D."/>
            <person name="Grimwood J."/>
            <person name="Grossniklaus U."/>
            <person name="Hamada T."/>
            <person name="Haseloff J."/>
            <person name="Hetherington A.J."/>
            <person name="Higo A."/>
            <person name="Hirakawa Y."/>
            <person name="Hundley H.N."/>
            <person name="Ikeda Y."/>
            <person name="Inoue K."/>
            <person name="Inoue S.I."/>
            <person name="Ishida S."/>
            <person name="Jia Q."/>
            <person name="Kakita M."/>
            <person name="Kanazawa T."/>
            <person name="Kawai Y."/>
            <person name="Kawashima T."/>
            <person name="Kennedy M."/>
            <person name="Kinose K."/>
            <person name="Kinoshita T."/>
            <person name="Kohara Y."/>
            <person name="Koide E."/>
            <person name="Komatsu K."/>
            <person name="Kopischke S."/>
            <person name="Kubo M."/>
            <person name="Kyozuka J."/>
            <person name="Lagercrantz U."/>
            <person name="Lin S.S."/>
            <person name="Lindquist E."/>
            <person name="Lipzen A.M."/>
            <person name="Lu C.W."/>
            <person name="De Luna E."/>
            <person name="Martienssen R.A."/>
            <person name="Minamino N."/>
            <person name="Mizutani M."/>
            <person name="Mizutani M."/>
            <person name="Mochizuki N."/>
            <person name="Monte I."/>
            <person name="Mosher R."/>
            <person name="Nagasaki H."/>
            <person name="Nakagami H."/>
            <person name="Naramoto S."/>
            <person name="Nishitani K."/>
            <person name="Ohtani M."/>
            <person name="Okamoto T."/>
            <person name="Okumura M."/>
            <person name="Phillips J."/>
            <person name="Pollak B."/>
            <person name="Reinders A."/>
            <person name="Rovekamp M."/>
            <person name="Sano R."/>
            <person name="Sawa S."/>
            <person name="Schmid M.W."/>
            <person name="Shirakawa M."/>
            <person name="Solano R."/>
            <person name="Spunde A."/>
            <person name="Suetsugu N."/>
            <person name="Sugano S."/>
            <person name="Sugiyama A."/>
            <person name="Sun R."/>
            <person name="Suzuki Y."/>
            <person name="Takenaka M."/>
            <person name="Takezawa D."/>
            <person name="Tomogane H."/>
            <person name="Tsuzuki M."/>
            <person name="Ueda T."/>
            <person name="Umeda M."/>
            <person name="Ward J.M."/>
            <person name="Watanabe Y."/>
            <person name="Yazaki K."/>
            <person name="Yokoyama R."/>
            <person name="Yoshitake Y."/>
            <person name="Yotsui I."/>
            <person name="Zachgo S."/>
            <person name="Schmutz J."/>
        </authorList>
    </citation>
    <scope>NUCLEOTIDE SEQUENCE [LARGE SCALE GENOMIC DNA]</scope>
    <source>
        <strain evidence="3">Tak-1</strain>
    </source>
</reference>
<gene>
    <name evidence="2" type="ORF">MARPO_0084s0036</name>
</gene>
<evidence type="ECO:0000313" key="3">
    <source>
        <dbReference type="Proteomes" id="UP000244005"/>
    </source>
</evidence>
<proteinExistence type="predicted"/>
<dbReference type="AlphaFoldDB" id="A0A2R6WJA7"/>
<dbReference type="Gramene" id="Mp5g17890.1">
    <property type="protein sequence ID" value="Mp5g17890.1.cds1"/>
    <property type="gene ID" value="Mp5g17890"/>
</dbReference>
<dbReference type="Proteomes" id="UP000244005">
    <property type="component" value="Unassembled WGS sequence"/>
</dbReference>
<sequence>MSPPEHGRASDLLFSLSLSLSVRESERTTGQRPRLKVSGHKVFPFFIGPESQTWIPEQQLVPLTASEWSSSAPAAAAFSASAVHPRRGRREQLEPPSLHGLPATLPSTLNYSCGNAGGSCCWPEFGPSGLDWSRMMVYLLVCIFHSIS</sequence>
<keyword evidence="3" id="KW-1185">Reference proteome</keyword>
<name>A0A2R6WJA7_MARPO</name>
<accession>A0A2R6WJA7</accession>
<feature type="region of interest" description="Disordered" evidence="1">
    <location>
        <begin position="81"/>
        <end position="100"/>
    </location>
</feature>
<organism evidence="2 3">
    <name type="scientific">Marchantia polymorpha</name>
    <name type="common">Common liverwort</name>
    <name type="synonym">Marchantia aquatica</name>
    <dbReference type="NCBI Taxonomy" id="3197"/>
    <lineage>
        <taxon>Eukaryota</taxon>
        <taxon>Viridiplantae</taxon>
        <taxon>Streptophyta</taxon>
        <taxon>Embryophyta</taxon>
        <taxon>Marchantiophyta</taxon>
        <taxon>Marchantiopsida</taxon>
        <taxon>Marchantiidae</taxon>
        <taxon>Marchantiales</taxon>
        <taxon>Marchantiaceae</taxon>
        <taxon>Marchantia</taxon>
    </lineage>
</organism>
<evidence type="ECO:0000256" key="1">
    <source>
        <dbReference type="SAM" id="MobiDB-lite"/>
    </source>
</evidence>